<gene>
    <name evidence="3" type="ORF">J2751_000505</name>
</gene>
<organism evidence="3 4">
    <name type="scientific">Halorubrum alkaliphilum</name>
    <dbReference type="NCBI Taxonomy" id="261290"/>
    <lineage>
        <taxon>Archaea</taxon>
        <taxon>Methanobacteriati</taxon>
        <taxon>Methanobacteriota</taxon>
        <taxon>Stenosarchaea group</taxon>
        <taxon>Halobacteria</taxon>
        <taxon>Halobacteriales</taxon>
        <taxon>Haloferacaceae</taxon>
        <taxon>Halorubrum</taxon>
    </lineage>
</organism>
<evidence type="ECO:0000313" key="4">
    <source>
        <dbReference type="Proteomes" id="UP000823588"/>
    </source>
</evidence>
<evidence type="ECO:0000313" key="3">
    <source>
        <dbReference type="EMBL" id="MBP1921512.1"/>
    </source>
</evidence>
<evidence type="ECO:0000259" key="2">
    <source>
        <dbReference type="Pfam" id="PF26436"/>
    </source>
</evidence>
<accession>A0A8T4GE50</accession>
<keyword evidence="1" id="KW-0812">Transmembrane</keyword>
<evidence type="ECO:0000256" key="1">
    <source>
        <dbReference type="SAM" id="Phobius"/>
    </source>
</evidence>
<feature type="transmembrane region" description="Helical" evidence="1">
    <location>
        <begin position="59"/>
        <end position="79"/>
    </location>
</feature>
<dbReference type="AlphaFoldDB" id="A0A8T4GE50"/>
<sequence>MTDTNPPEETDPDPSIADRVRSHVSENRTGMFHDLVFAVAWVALVSLLFDLVFVNAPTWAYYMFMLTGIPAYFGFFISLEIAKKNR</sequence>
<feature type="domain" description="DUF8119" evidence="2">
    <location>
        <begin position="15"/>
        <end position="85"/>
    </location>
</feature>
<feature type="transmembrane region" description="Helical" evidence="1">
    <location>
        <begin position="35"/>
        <end position="53"/>
    </location>
</feature>
<dbReference type="EMBL" id="JAGGKQ010000003">
    <property type="protein sequence ID" value="MBP1921512.1"/>
    <property type="molecule type" value="Genomic_DNA"/>
</dbReference>
<dbReference type="RefSeq" id="WP_209482893.1">
    <property type="nucleotide sequence ID" value="NZ_JAGGKQ010000003.1"/>
</dbReference>
<name>A0A8T4GE50_9EURY</name>
<reference evidence="3" key="1">
    <citation type="submission" date="2021-03" db="EMBL/GenBank/DDBJ databases">
        <title>Genomic Encyclopedia of Type Strains, Phase IV (KMG-IV): sequencing the most valuable type-strain genomes for metagenomic binning, comparative biology and taxonomic classification.</title>
        <authorList>
            <person name="Goeker M."/>
        </authorList>
    </citation>
    <scope>NUCLEOTIDE SEQUENCE</scope>
    <source>
        <strain evidence="3">DSM 23564</strain>
    </source>
</reference>
<proteinExistence type="predicted"/>
<dbReference type="InterPro" id="IPR058432">
    <property type="entry name" value="DUF8119"/>
</dbReference>
<keyword evidence="1" id="KW-1133">Transmembrane helix</keyword>
<dbReference type="Proteomes" id="UP000823588">
    <property type="component" value="Unassembled WGS sequence"/>
</dbReference>
<keyword evidence="4" id="KW-1185">Reference proteome</keyword>
<protein>
    <recommendedName>
        <fullName evidence="2">DUF8119 domain-containing protein</fullName>
    </recommendedName>
</protein>
<comment type="caution">
    <text evidence="3">The sequence shown here is derived from an EMBL/GenBank/DDBJ whole genome shotgun (WGS) entry which is preliminary data.</text>
</comment>
<keyword evidence="1" id="KW-0472">Membrane</keyword>
<dbReference type="OrthoDB" id="198557at2157"/>
<dbReference type="Pfam" id="PF26436">
    <property type="entry name" value="DUF8119"/>
    <property type="match status" value="1"/>
</dbReference>